<dbReference type="Pfam" id="PF13855">
    <property type="entry name" value="LRR_8"/>
    <property type="match status" value="1"/>
</dbReference>
<name>A0A5M7B4S6_9FLAO</name>
<accession>A0A5M7B4S6</accession>
<dbReference type="PANTHER" id="PTHR48051">
    <property type="match status" value="1"/>
</dbReference>
<evidence type="ECO:0000313" key="5">
    <source>
        <dbReference type="EMBL" id="TSJ75299.1"/>
    </source>
</evidence>
<dbReference type="SUPFAM" id="SSF49373">
    <property type="entry name" value="Invasin/intimin cell-adhesion fragments"/>
    <property type="match status" value="1"/>
</dbReference>
<reference evidence="4" key="3">
    <citation type="submission" date="2019-09" db="EMBL/GenBank/DDBJ databases">
        <authorList>
            <person name="Zhang D.-C."/>
        </authorList>
    </citation>
    <scope>NUCLEOTIDE SEQUENCE</scope>
    <source>
        <strain evidence="4">RU-4-M-4</strain>
    </source>
</reference>
<dbReference type="InterPro" id="IPR055414">
    <property type="entry name" value="LRR_R13L4/SHOC2-like"/>
</dbReference>
<dbReference type="InterPro" id="IPR008964">
    <property type="entry name" value="Invasin/intimin_cell_adhesion"/>
</dbReference>
<dbReference type="Proteomes" id="UP000322315">
    <property type="component" value="Unassembled WGS sequence"/>
</dbReference>
<dbReference type="InterPro" id="IPR003591">
    <property type="entry name" value="Leu-rich_rpt_typical-subtyp"/>
</dbReference>
<evidence type="ECO:0000256" key="2">
    <source>
        <dbReference type="ARBA" id="ARBA00022737"/>
    </source>
</evidence>
<dbReference type="EMBL" id="VWRS01000006">
    <property type="protein sequence ID" value="KAA5824526.1"/>
    <property type="molecule type" value="Genomic_DNA"/>
</dbReference>
<reference evidence="5 6" key="2">
    <citation type="submission" date="2019-07" db="EMBL/GenBank/DDBJ databases">
        <title>Algibacter marinivivus sp. nov., isolated from the surface of a marine red alga.</title>
        <authorList>
            <person name="Zhong X."/>
            <person name="Xu W."/>
            <person name="Zhang Y."/>
            <person name="Zhang Q."/>
            <person name="Du Z."/>
        </authorList>
    </citation>
    <scope>NUCLEOTIDE SEQUENCE [LARGE SCALE GENOMIC DNA]</scope>
    <source>
        <strain evidence="5 6">RU-4-M-4</strain>
    </source>
</reference>
<feature type="domain" description="Disease resistance R13L4/SHOC-2-like LRR" evidence="3">
    <location>
        <begin position="684"/>
        <end position="767"/>
    </location>
</feature>
<dbReference type="RefSeq" id="WP_144116560.1">
    <property type="nucleotide sequence ID" value="NZ_JACHGE010000009.1"/>
</dbReference>
<gene>
    <name evidence="4" type="ORF">F2B50_10145</name>
    <name evidence="5" type="ORF">FPF71_10145</name>
</gene>
<dbReference type="GO" id="GO:0005737">
    <property type="term" value="C:cytoplasm"/>
    <property type="evidence" value="ECO:0007669"/>
    <property type="project" value="TreeGrafter"/>
</dbReference>
<dbReference type="Proteomes" id="UP000315145">
    <property type="component" value="Unassembled WGS sequence"/>
</dbReference>
<comment type="caution">
    <text evidence="4">The sequence shown here is derived from an EMBL/GenBank/DDBJ whole genome shotgun (WGS) entry which is preliminary data.</text>
</comment>
<dbReference type="InterPro" id="IPR001611">
    <property type="entry name" value="Leu-rich_rpt"/>
</dbReference>
<dbReference type="EMBL" id="VMBF01000006">
    <property type="protein sequence ID" value="TSJ75299.1"/>
    <property type="molecule type" value="Genomic_DNA"/>
</dbReference>
<protein>
    <recommendedName>
        <fullName evidence="3">Disease resistance R13L4/SHOC-2-like LRR domain-containing protein</fullName>
    </recommendedName>
</protein>
<dbReference type="InterPro" id="IPR050216">
    <property type="entry name" value="LRR_domain-containing"/>
</dbReference>
<keyword evidence="1" id="KW-0433">Leucine-rich repeat</keyword>
<keyword evidence="2" id="KW-0677">Repeat</keyword>
<evidence type="ECO:0000256" key="1">
    <source>
        <dbReference type="ARBA" id="ARBA00022614"/>
    </source>
</evidence>
<dbReference type="SMART" id="SM00364">
    <property type="entry name" value="LRR_BAC"/>
    <property type="match status" value="8"/>
</dbReference>
<evidence type="ECO:0000313" key="6">
    <source>
        <dbReference type="Proteomes" id="UP000315145"/>
    </source>
</evidence>
<organism evidence="4 7">
    <name type="scientific">Algibacter amylolyticus</name>
    <dbReference type="NCBI Taxonomy" id="1608400"/>
    <lineage>
        <taxon>Bacteria</taxon>
        <taxon>Pseudomonadati</taxon>
        <taxon>Bacteroidota</taxon>
        <taxon>Flavobacteriia</taxon>
        <taxon>Flavobacteriales</taxon>
        <taxon>Flavobacteriaceae</taxon>
        <taxon>Algibacter</taxon>
    </lineage>
</organism>
<sequence>MRKLILVLILSFLLNSCSKDESNKDKPEVEQQTEIKENTVVINDENSNIVSTEEDLSNGVYIIEFSGDLPEIFENNIIIGSEGEGFLRKVISVTTENNKITLETTQANLEDVFRTAKIEFTTDLSNNSSKSSNTKFSSRKVNYLAKGVGLTNEGFEFDFSNTILYEAGDLKFEIKDGSAVFKPNFFFRGDYDFFEGLKFIDFSVKNSKLEIDTNLFLSASKGINLPKFSTTLADVDKKINLILGGVPVVIIINTVLVAELEANIDSSFDFTTGFINDYNLSTSAKYENGNWSGNFDLSPTLTSKPVDIKGEVNIAQNLTITPKVSLKFYGVIGPYCEPKVTEDFNFNISSPALDWDANLKAGLKITTGIDITIFSNKVADFKRLDSFEEVLWSAPENLEIVSGNNQEGVKGLNLSEPLKVKLTDLKGNSLKNLPVYFEITEGNGKLDNETVSTDDDGFAEAIWTLGNNTDSHTVEVSVKKANGTKLKDTPKSFTAISGEFNIFSDAQVAKVILEANGIDTSNANWESKEEGLILDLLTAHNFGVDYKENGFRISSFDLSNKDITNIPEELGNLTEVTYISLSHNSLTSLPESLGNLTKLITLDLEYNNLTSLPNSIGDLTVLRTLILNNNKLTSLPELIVNTNLSGIVNMNNNNLSSLPDEFGKLTQISKLKLDNNNLTSIPTSICDITELRALGLVNNNLTSIPASIGNLSQLTDLGLGANKLTSIPSTIGNLSELLRISLMENELTSLPDTMGNLNKLTEINVFYNNILSVPASLANIDNIQAFYFGYNPNLKCLPQAIWDLHEREANKISIHTSDTLIKGDGDVDCSE</sequence>
<dbReference type="InterPro" id="IPR032675">
    <property type="entry name" value="LRR_dom_sf"/>
</dbReference>
<evidence type="ECO:0000259" key="3">
    <source>
        <dbReference type="Pfam" id="PF23598"/>
    </source>
</evidence>
<dbReference type="Gene3D" id="3.80.10.10">
    <property type="entry name" value="Ribonuclease Inhibitor"/>
    <property type="match status" value="2"/>
</dbReference>
<dbReference type="OrthoDB" id="1410632at2"/>
<dbReference type="Pfam" id="PF23598">
    <property type="entry name" value="LRR_14"/>
    <property type="match status" value="1"/>
</dbReference>
<dbReference type="AlphaFoldDB" id="A0A5M7B4S6"/>
<proteinExistence type="predicted"/>
<dbReference type="PANTHER" id="PTHR48051:SF54">
    <property type="entry name" value="LEUCINE-RICH REPEAT-CONTAINING PROTEIN"/>
    <property type="match status" value="1"/>
</dbReference>
<dbReference type="SMART" id="SM00369">
    <property type="entry name" value="LRR_TYP"/>
    <property type="match status" value="7"/>
</dbReference>
<dbReference type="InterPro" id="IPR013783">
    <property type="entry name" value="Ig-like_fold"/>
</dbReference>
<reference evidence="4 7" key="1">
    <citation type="journal article" date="2015" name="Int. J. Syst. Evol. Microbiol.">
        <title>Algibacter amylolyticus sp. nov., isolated from intertidal sediment.</title>
        <authorList>
            <person name="Zhang D.C."/>
            <person name="Wu J."/>
            <person name="Neuner K."/>
            <person name="Yao J."/>
            <person name="Margesin R."/>
        </authorList>
    </citation>
    <scope>NUCLEOTIDE SEQUENCE [LARGE SCALE GENOMIC DNA]</scope>
    <source>
        <strain evidence="4 7">RU-4-M-4</strain>
    </source>
</reference>
<dbReference type="SUPFAM" id="SSF52058">
    <property type="entry name" value="L domain-like"/>
    <property type="match status" value="1"/>
</dbReference>
<dbReference type="Gene3D" id="2.60.40.10">
    <property type="entry name" value="Immunoglobulins"/>
    <property type="match status" value="1"/>
</dbReference>
<dbReference type="PROSITE" id="PS51450">
    <property type="entry name" value="LRR"/>
    <property type="match status" value="3"/>
</dbReference>
<keyword evidence="6" id="KW-1185">Reference proteome</keyword>
<evidence type="ECO:0000313" key="7">
    <source>
        <dbReference type="Proteomes" id="UP000322315"/>
    </source>
</evidence>
<evidence type="ECO:0000313" key="4">
    <source>
        <dbReference type="EMBL" id="KAA5824526.1"/>
    </source>
</evidence>